<feature type="transmembrane region" description="Helical" evidence="8">
    <location>
        <begin position="301"/>
        <end position="321"/>
    </location>
</feature>
<evidence type="ECO:0000313" key="11">
    <source>
        <dbReference type="EMBL" id="TPX73144.1"/>
    </source>
</evidence>
<evidence type="ECO:0000256" key="2">
    <source>
        <dbReference type="ARBA" id="ARBA00005887"/>
    </source>
</evidence>
<keyword evidence="12" id="KW-1185">Reference proteome</keyword>
<evidence type="ECO:0000256" key="4">
    <source>
        <dbReference type="ARBA" id="ARBA00022692"/>
    </source>
</evidence>
<dbReference type="GO" id="GO:0008519">
    <property type="term" value="F:ammonium channel activity"/>
    <property type="evidence" value="ECO:0007669"/>
    <property type="project" value="InterPro"/>
</dbReference>
<evidence type="ECO:0000256" key="8">
    <source>
        <dbReference type="RuleBase" id="RU362002"/>
    </source>
</evidence>
<dbReference type="Gene3D" id="1.10.3430.10">
    <property type="entry name" value="Ammonium transporter AmtB like domains"/>
    <property type="match status" value="1"/>
</dbReference>
<comment type="similarity">
    <text evidence="2 8">Belongs to the ammonia transporter channel (TC 1.A.11.2) family.</text>
</comment>
<feature type="transmembrane region" description="Helical" evidence="8">
    <location>
        <begin position="165"/>
        <end position="188"/>
    </location>
</feature>
<evidence type="ECO:0000256" key="3">
    <source>
        <dbReference type="ARBA" id="ARBA00022448"/>
    </source>
</evidence>
<keyword evidence="5 8" id="KW-1133">Transmembrane helix</keyword>
<comment type="caution">
    <text evidence="11">The sequence shown here is derived from an EMBL/GenBank/DDBJ whole genome shotgun (WGS) entry which is preliminary data.</text>
</comment>
<keyword evidence="3 8" id="KW-0813">Transport</keyword>
<dbReference type="NCBIfam" id="TIGR00836">
    <property type="entry name" value="amt"/>
    <property type="match status" value="1"/>
</dbReference>
<dbReference type="EMBL" id="QEAP01000205">
    <property type="protein sequence ID" value="TPX73144.1"/>
    <property type="molecule type" value="Genomic_DNA"/>
</dbReference>
<dbReference type="InterPro" id="IPR024041">
    <property type="entry name" value="NH4_transpt_AmtB-like_dom"/>
</dbReference>
<dbReference type="SUPFAM" id="SSF111352">
    <property type="entry name" value="Ammonium transporter"/>
    <property type="match status" value="1"/>
</dbReference>
<evidence type="ECO:0000256" key="5">
    <source>
        <dbReference type="ARBA" id="ARBA00022989"/>
    </source>
</evidence>
<dbReference type="GO" id="GO:0005886">
    <property type="term" value="C:plasma membrane"/>
    <property type="evidence" value="ECO:0007669"/>
    <property type="project" value="UniProtKB-SubCell"/>
</dbReference>
<accession>A0A507FAD4</accession>
<feature type="transmembrane region" description="Helical" evidence="8">
    <location>
        <begin position="357"/>
        <end position="378"/>
    </location>
</feature>
<name>A0A507FAD4_9FUNG</name>
<reference evidence="11 12" key="1">
    <citation type="journal article" date="2019" name="Sci. Rep.">
        <title>Comparative genomics of chytrid fungi reveal insights into the obligate biotrophic and pathogenic lifestyle of Synchytrium endobioticum.</title>
        <authorList>
            <person name="van de Vossenberg B.T.L.H."/>
            <person name="Warris S."/>
            <person name="Nguyen H.D.T."/>
            <person name="van Gent-Pelzer M.P.E."/>
            <person name="Joly D.L."/>
            <person name="van de Geest H.C."/>
            <person name="Bonants P.J.M."/>
            <person name="Smith D.S."/>
            <person name="Levesque C.A."/>
            <person name="van der Lee T.A.J."/>
        </authorList>
    </citation>
    <scope>NUCLEOTIDE SEQUENCE [LARGE SCALE GENOMIC DNA]</scope>
    <source>
        <strain evidence="11 12">CBS 675.73</strain>
    </source>
</reference>
<evidence type="ECO:0000256" key="6">
    <source>
        <dbReference type="ARBA" id="ARBA00023136"/>
    </source>
</evidence>
<feature type="transmembrane region" description="Helical" evidence="8">
    <location>
        <begin position="140"/>
        <end position="158"/>
    </location>
</feature>
<feature type="transmembrane region" description="Helical" evidence="8">
    <location>
        <begin position="47"/>
        <end position="68"/>
    </location>
</feature>
<feature type="transmembrane region" description="Helical" evidence="8">
    <location>
        <begin position="240"/>
        <end position="256"/>
    </location>
</feature>
<sequence length="476" mass="50706">MSVRALLVLAAAAAAVSAAETAARVVGGAAVEAAEASVVTAVDSGDIAWLLFSTSAVFIMIPGLGLFYAGLAESKNSLTLLHTCMLIFSVVAIQWALFGYSLAFSDTSSSVVLGNFEYAALLNTMQTQNKIAPTVPNSLWALYQMMAACITPALWLGATAGRMRLLPTMVFTFFWTTIVYDPIAYSVFAHNGWLRTMNLLDYAGGTLVHMTAGFTALVLALRMGRRVDYGERDYENHNPAFVYIGTGLLWFGWMGFDGGCSSASNSRAVNAALTNNLAAAMAGLVWMGLDTLVNKKKFSSIGYCTGAVAGMATMTAGSGFVQPGFGLIFGAAGSAAGFYTVKLFHYLRVDDSLDVTAVHAVGGCIGLVLTGMFAQYSVTSTDIPLDVKATAGWVDRVWNQVPIQLLAIVVVAAWTIVWTSILLTVLNMIPGLHFRVSEDSEIRGLDECEVGEQAYVYAPVNDKASSMEQSVDRSDD</sequence>
<feature type="transmembrane region" description="Helical" evidence="8">
    <location>
        <begin position="80"/>
        <end position="103"/>
    </location>
</feature>
<dbReference type="PANTHER" id="PTHR43029:SF10">
    <property type="entry name" value="AMMONIUM TRANSPORTER MEP2"/>
    <property type="match status" value="1"/>
</dbReference>
<evidence type="ECO:0000259" key="10">
    <source>
        <dbReference type="Pfam" id="PF00909"/>
    </source>
</evidence>
<feature type="chain" id="PRO_5021267182" description="Ammonium transporter" evidence="9">
    <location>
        <begin position="19"/>
        <end position="476"/>
    </location>
</feature>
<feature type="transmembrane region" description="Helical" evidence="8">
    <location>
        <begin position="268"/>
        <end position="289"/>
    </location>
</feature>
<evidence type="ECO:0000256" key="9">
    <source>
        <dbReference type="SAM" id="SignalP"/>
    </source>
</evidence>
<dbReference type="InterPro" id="IPR029020">
    <property type="entry name" value="Ammonium/urea_transptr"/>
</dbReference>
<dbReference type="OrthoDB" id="534912at2759"/>
<keyword evidence="7 8" id="KW-0924">Ammonia transport</keyword>
<organism evidence="11 12">
    <name type="scientific">Chytriomyces confervae</name>
    <dbReference type="NCBI Taxonomy" id="246404"/>
    <lineage>
        <taxon>Eukaryota</taxon>
        <taxon>Fungi</taxon>
        <taxon>Fungi incertae sedis</taxon>
        <taxon>Chytridiomycota</taxon>
        <taxon>Chytridiomycota incertae sedis</taxon>
        <taxon>Chytridiomycetes</taxon>
        <taxon>Chytridiales</taxon>
        <taxon>Chytriomycetaceae</taxon>
        <taxon>Chytriomyces</taxon>
    </lineage>
</organism>
<dbReference type="Pfam" id="PF00909">
    <property type="entry name" value="Ammonium_transp"/>
    <property type="match status" value="1"/>
</dbReference>
<protein>
    <recommendedName>
        <fullName evidence="8">Ammonium transporter</fullName>
    </recommendedName>
</protein>
<dbReference type="PANTHER" id="PTHR43029">
    <property type="entry name" value="AMMONIUM TRANSPORTER MEP2"/>
    <property type="match status" value="1"/>
</dbReference>
<proteinExistence type="inferred from homology"/>
<dbReference type="Proteomes" id="UP000320333">
    <property type="component" value="Unassembled WGS sequence"/>
</dbReference>
<dbReference type="AlphaFoldDB" id="A0A507FAD4"/>
<evidence type="ECO:0000313" key="12">
    <source>
        <dbReference type="Proteomes" id="UP000320333"/>
    </source>
</evidence>
<feature type="domain" description="Ammonium transporter AmtB-like" evidence="10">
    <location>
        <begin position="48"/>
        <end position="455"/>
    </location>
</feature>
<gene>
    <name evidence="11" type="ORF">CcCBS67573_g05584</name>
</gene>
<keyword evidence="9" id="KW-0732">Signal</keyword>
<keyword evidence="4 8" id="KW-0812">Transmembrane</keyword>
<feature type="signal peptide" evidence="9">
    <location>
        <begin position="1"/>
        <end position="18"/>
    </location>
</feature>
<feature type="transmembrane region" description="Helical" evidence="8">
    <location>
        <begin position="403"/>
        <end position="426"/>
    </location>
</feature>
<comment type="subcellular location">
    <subcellularLocation>
        <location evidence="8">Cell membrane</location>
        <topology evidence="8">Multi-pass membrane protein</topology>
    </subcellularLocation>
    <subcellularLocation>
        <location evidence="1">Membrane</location>
        <topology evidence="1">Multi-pass membrane protein</topology>
    </subcellularLocation>
</comment>
<dbReference type="InterPro" id="IPR001905">
    <property type="entry name" value="Ammonium_transpt"/>
</dbReference>
<evidence type="ECO:0000256" key="7">
    <source>
        <dbReference type="ARBA" id="ARBA00023177"/>
    </source>
</evidence>
<evidence type="ECO:0000256" key="1">
    <source>
        <dbReference type="ARBA" id="ARBA00004141"/>
    </source>
</evidence>
<keyword evidence="6 8" id="KW-0472">Membrane</keyword>
<feature type="transmembrane region" description="Helical" evidence="8">
    <location>
        <begin position="200"/>
        <end position="220"/>
    </location>
</feature>
<feature type="transmembrane region" description="Helical" evidence="8">
    <location>
        <begin position="327"/>
        <end position="345"/>
    </location>
</feature>